<name>A0A3L6Q8A2_PANMI</name>
<reference evidence="2" key="1">
    <citation type="journal article" date="2019" name="Nat. Commun.">
        <title>The genome of broomcorn millet.</title>
        <authorList>
            <person name="Zou C."/>
            <person name="Miki D."/>
            <person name="Li D."/>
            <person name="Tang Q."/>
            <person name="Xiao L."/>
            <person name="Rajput S."/>
            <person name="Deng P."/>
            <person name="Jia W."/>
            <person name="Huang R."/>
            <person name="Zhang M."/>
            <person name="Sun Y."/>
            <person name="Hu J."/>
            <person name="Fu X."/>
            <person name="Schnable P.S."/>
            <person name="Li F."/>
            <person name="Zhang H."/>
            <person name="Feng B."/>
            <person name="Zhu X."/>
            <person name="Liu R."/>
            <person name="Schnable J.C."/>
            <person name="Zhu J.-K."/>
            <person name="Zhang H."/>
        </authorList>
    </citation>
    <scope>NUCLEOTIDE SEQUENCE [LARGE SCALE GENOMIC DNA]</scope>
</reference>
<dbReference type="Proteomes" id="UP000275267">
    <property type="component" value="Unassembled WGS sequence"/>
</dbReference>
<dbReference type="AlphaFoldDB" id="A0A3L6Q8A2"/>
<evidence type="ECO:0000313" key="2">
    <source>
        <dbReference type="Proteomes" id="UP000275267"/>
    </source>
</evidence>
<evidence type="ECO:0000313" key="1">
    <source>
        <dbReference type="EMBL" id="RLM74058.1"/>
    </source>
</evidence>
<protein>
    <submittedName>
        <fullName evidence="1">Uncharacterized protein</fullName>
    </submittedName>
</protein>
<dbReference type="EMBL" id="PQIB02000013">
    <property type="protein sequence ID" value="RLM74058.1"/>
    <property type="molecule type" value="Genomic_DNA"/>
</dbReference>
<comment type="caution">
    <text evidence="1">The sequence shown here is derived from an EMBL/GenBank/DDBJ whole genome shotgun (WGS) entry which is preliminary data.</text>
</comment>
<gene>
    <name evidence="1" type="ORF">C2845_PM15G17950</name>
</gene>
<organism evidence="1 2">
    <name type="scientific">Panicum miliaceum</name>
    <name type="common">Proso millet</name>
    <name type="synonym">Broomcorn millet</name>
    <dbReference type="NCBI Taxonomy" id="4540"/>
    <lineage>
        <taxon>Eukaryota</taxon>
        <taxon>Viridiplantae</taxon>
        <taxon>Streptophyta</taxon>
        <taxon>Embryophyta</taxon>
        <taxon>Tracheophyta</taxon>
        <taxon>Spermatophyta</taxon>
        <taxon>Magnoliopsida</taxon>
        <taxon>Liliopsida</taxon>
        <taxon>Poales</taxon>
        <taxon>Poaceae</taxon>
        <taxon>PACMAD clade</taxon>
        <taxon>Panicoideae</taxon>
        <taxon>Panicodae</taxon>
        <taxon>Paniceae</taxon>
        <taxon>Panicinae</taxon>
        <taxon>Panicum</taxon>
        <taxon>Panicum sect. Panicum</taxon>
    </lineage>
</organism>
<accession>A0A3L6Q8A2</accession>
<keyword evidence="2" id="KW-1185">Reference proteome</keyword>
<proteinExistence type="predicted"/>
<sequence>MFQLDTVRCARSCFHHGGRFLLQPLLPSPSLIVSLLPHPQQARRRRTRRLYLGVPLPCAA</sequence>